<organism evidence="3 4">
    <name type="scientific">Candidatus Giovannonibacteria bacterium RIFCSPLOWO2_01_FULL_46_13</name>
    <dbReference type="NCBI Taxonomy" id="1798352"/>
    <lineage>
        <taxon>Bacteria</taxon>
        <taxon>Candidatus Giovannoniibacteriota</taxon>
    </lineage>
</organism>
<dbReference type="SUPFAM" id="SSF103481">
    <property type="entry name" value="Multidrug resistance efflux transporter EmrE"/>
    <property type="match status" value="1"/>
</dbReference>
<evidence type="ECO:0000313" key="4">
    <source>
        <dbReference type="Proteomes" id="UP000178684"/>
    </source>
</evidence>
<dbReference type="EMBL" id="MFIE01000027">
    <property type="protein sequence ID" value="OGF82217.1"/>
    <property type="molecule type" value="Genomic_DNA"/>
</dbReference>
<keyword evidence="1" id="KW-0812">Transmembrane</keyword>
<feature type="transmembrane region" description="Helical" evidence="1">
    <location>
        <begin position="261"/>
        <end position="281"/>
    </location>
</feature>
<sequence length="315" mass="34620">MNPLIWLLPIASGLGDAFQRGAIKLTSVHRLTLIAVSHIFALPFLGIWLWIEGIPKIQEGFWIAPFFHIPLMLWAAILAVEAHRSSKLTLTAPYLALTPAYLLVISPFAGGGNPTWIGGLGVLIIIFGVYVLNTRDEQKNVGRRIDYLAPFKNLSRDRGSRLMLLVGLIYSVTAILDKLGMVRSSPAFYPFFWSLFLGLLAALAAVIYRIIGKATKEELNPVGSFKPLALNGFFISLTLIPQYLGLKLISVVPYVIAGKRLGVVLFSVAIGITLGLMSRFGGKHSGEVEDLKYRLSGTLIMVLGMLLIIFWGKIE</sequence>
<feature type="transmembrane region" description="Helical" evidence="1">
    <location>
        <begin position="31"/>
        <end position="51"/>
    </location>
</feature>
<feature type="domain" description="EamA" evidence="2">
    <location>
        <begin position="7"/>
        <end position="133"/>
    </location>
</feature>
<comment type="caution">
    <text evidence="3">The sequence shown here is derived from an EMBL/GenBank/DDBJ whole genome shotgun (WGS) entry which is preliminary data.</text>
</comment>
<feature type="transmembrane region" description="Helical" evidence="1">
    <location>
        <begin position="63"/>
        <end position="80"/>
    </location>
</feature>
<dbReference type="AlphaFoldDB" id="A0A1F5X2U1"/>
<dbReference type="InterPro" id="IPR037185">
    <property type="entry name" value="EmrE-like"/>
</dbReference>
<protein>
    <recommendedName>
        <fullName evidence="2">EamA domain-containing protein</fullName>
    </recommendedName>
</protein>
<dbReference type="Proteomes" id="UP000178684">
    <property type="component" value="Unassembled WGS sequence"/>
</dbReference>
<feature type="transmembrane region" description="Helical" evidence="1">
    <location>
        <begin position="92"/>
        <end position="110"/>
    </location>
</feature>
<keyword evidence="1" id="KW-1133">Transmembrane helix</keyword>
<feature type="transmembrane region" description="Helical" evidence="1">
    <location>
        <begin position="162"/>
        <end position="181"/>
    </location>
</feature>
<feature type="transmembrane region" description="Helical" evidence="1">
    <location>
        <begin position="293"/>
        <end position="312"/>
    </location>
</feature>
<evidence type="ECO:0000256" key="1">
    <source>
        <dbReference type="SAM" id="Phobius"/>
    </source>
</evidence>
<accession>A0A1F5X2U1</accession>
<proteinExistence type="predicted"/>
<dbReference type="GO" id="GO:0016020">
    <property type="term" value="C:membrane"/>
    <property type="evidence" value="ECO:0007669"/>
    <property type="project" value="InterPro"/>
</dbReference>
<reference evidence="3 4" key="1">
    <citation type="journal article" date="2016" name="Nat. Commun.">
        <title>Thousands of microbial genomes shed light on interconnected biogeochemical processes in an aquifer system.</title>
        <authorList>
            <person name="Anantharaman K."/>
            <person name="Brown C.T."/>
            <person name="Hug L.A."/>
            <person name="Sharon I."/>
            <person name="Castelle C.J."/>
            <person name="Probst A.J."/>
            <person name="Thomas B.C."/>
            <person name="Singh A."/>
            <person name="Wilkins M.J."/>
            <person name="Karaoz U."/>
            <person name="Brodie E.L."/>
            <person name="Williams K.H."/>
            <person name="Hubbard S.S."/>
            <person name="Banfield J.F."/>
        </authorList>
    </citation>
    <scope>NUCLEOTIDE SEQUENCE [LARGE SCALE GENOMIC DNA]</scope>
</reference>
<name>A0A1F5X2U1_9BACT</name>
<feature type="transmembrane region" description="Helical" evidence="1">
    <location>
        <begin position="228"/>
        <end position="249"/>
    </location>
</feature>
<dbReference type="InterPro" id="IPR000620">
    <property type="entry name" value="EamA_dom"/>
</dbReference>
<keyword evidence="1" id="KW-0472">Membrane</keyword>
<evidence type="ECO:0000259" key="2">
    <source>
        <dbReference type="Pfam" id="PF00892"/>
    </source>
</evidence>
<dbReference type="Pfam" id="PF00892">
    <property type="entry name" value="EamA"/>
    <property type="match status" value="1"/>
</dbReference>
<feature type="transmembrane region" description="Helical" evidence="1">
    <location>
        <begin position="116"/>
        <end position="133"/>
    </location>
</feature>
<evidence type="ECO:0000313" key="3">
    <source>
        <dbReference type="EMBL" id="OGF82217.1"/>
    </source>
</evidence>
<feature type="transmembrane region" description="Helical" evidence="1">
    <location>
        <begin position="187"/>
        <end position="208"/>
    </location>
</feature>
<gene>
    <name evidence="3" type="ORF">A3B18_02770</name>
</gene>